<feature type="compositionally biased region" description="Polar residues" evidence="4">
    <location>
        <begin position="1114"/>
        <end position="1125"/>
    </location>
</feature>
<feature type="compositionally biased region" description="Basic and acidic residues" evidence="4">
    <location>
        <begin position="974"/>
        <end position="985"/>
    </location>
</feature>
<feature type="region of interest" description="Disordered" evidence="4">
    <location>
        <begin position="961"/>
        <end position="1160"/>
    </location>
</feature>
<keyword evidence="2" id="KW-0677">Repeat</keyword>
<feature type="compositionally biased region" description="Low complexity" evidence="4">
    <location>
        <begin position="629"/>
        <end position="650"/>
    </location>
</feature>
<dbReference type="EMBL" id="JAAAIM010000164">
    <property type="protein sequence ID" value="KAG0293239.1"/>
    <property type="molecule type" value="Genomic_DNA"/>
</dbReference>
<sequence>MTPVIDLWDQKHQHQKQQLSHQPQTQPQTQQQQQQHPQQYQNHLSQQQQQLISSERRFVLSNPPSFTRARKSSVDSARSLTESERNRIIIGNLNNAPNYTAESSRHGRNRSNRSNSGGDEMLIPSIQRGGLLQLDSLQETQVEISVARVDGVAEGGATSKYEILLKQIAAQRTKLNVLNAGAQTLTKDIAALDETLGEEQDSREAVLQDASRAVDGWGQTWTAYSKCEPVEVLQERPNALASLIQGMTWEDKKELFEQLVASCRPRETYQLQHQLTIRHGQVYGFDLLDEFSSDISTLVLKSLSFSDLANCRVVSRAWKQKTMAFDVLLSAMNRITYADDTVDMDKQDDARKNWNQLCRYQERDLRWKRHKPASAYAMMGHTSYVTSLKDRGEWIISGGYDEKVRLWEAASGKCVKIWEVDSAVSCVELLVDANIEGGGVVVASFVDIGLVKVWSLHGPLNMYTLTGHQKGVRALAINESYLVTAGFDQTVLVWNWTTGRRIASFRAHNEVILGVHLLKNTVYTFCIDATLRMFDIPSKTLLHQVKLFEVQQGSSLQWSCLQDKMFLTATNRKVYVWQMEHLEILVQQQQYQQQQNLHQLLRYRSPSAVSLASSTDLGSEQHFTPPISPSRTPLGPTPSSSLTSLTSQPDTPAPSNLSVHTCISTGSTYEGFGASVETRVKPCLTAVLNVSNDMWCGNVTHHDPPLLLIGSRSSPVKLSTVALTRDIIDPCKVYNNDYTPLQIAPKSWPFQGTPTGHGRGVMCIDSSSGRLIMGCTGGSIHVLNMDPAKSNLAPLRSNAAAMVVTLPHLTPTQMDSIRSVSPVNPPLPQAPIPIKSTTTTVITTTNGGYPRRPSSTVFRSSNTTGVIGRPGVLMLPSPNQSPTTTVATSMLVSPTTHLPRNSPPRGGISSSYKSAKKPISPQSEYEEQEVLVDSFDGDISRGFSDGDMSMISSLDFSFKAPSTTSLSPSSSSPSKEDRRRSKDLLKPLSIGGKAGASAKSLPTSPTSKMTTTTTGGPKSASSRSPSTSTPTSTFSSSYTSQTLSSLSKFIPSTPSKMMMRRRASSAAWTEQVTSTATTKVTKVSPSNGSNSRTQPITIPSPVSGLMMKGRNRSDPNLLSPSQTHRAASDGPPISSTPRILAKSWSLPSPWNSPSRIGSKK</sequence>
<accession>A0ABQ7K799</accession>
<dbReference type="Gene3D" id="2.130.10.10">
    <property type="entry name" value="YVTN repeat-like/Quinoprotein amine dehydrogenase"/>
    <property type="match status" value="1"/>
</dbReference>
<reference evidence="6 7" key="1">
    <citation type="journal article" date="2020" name="Fungal Divers.">
        <title>Resolving the Mortierellaceae phylogeny through synthesis of multi-gene phylogenetics and phylogenomics.</title>
        <authorList>
            <person name="Vandepol N."/>
            <person name="Liber J."/>
            <person name="Desiro A."/>
            <person name="Na H."/>
            <person name="Kennedy M."/>
            <person name="Barry K."/>
            <person name="Grigoriev I.V."/>
            <person name="Miller A.N."/>
            <person name="O'Donnell K."/>
            <person name="Stajich J.E."/>
            <person name="Bonito G."/>
        </authorList>
    </citation>
    <scope>NUCLEOTIDE SEQUENCE [LARGE SCALE GENOMIC DNA]</scope>
    <source>
        <strain evidence="6 7">AD045</strain>
    </source>
</reference>
<dbReference type="Pfam" id="PF00400">
    <property type="entry name" value="WD40"/>
    <property type="match status" value="2"/>
</dbReference>
<feature type="region of interest" description="Disordered" evidence="4">
    <location>
        <begin position="894"/>
        <end position="928"/>
    </location>
</feature>
<keyword evidence="7" id="KW-1185">Reference proteome</keyword>
<evidence type="ECO:0000256" key="2">
    <source>
        <dbReference type="ARBA" id="ARBA00022737"/>
    </source>
</evidence>
<feature type="region of interest" description="Disordered" evidence="4">
    <location>
        <begin position="615"/>
        <end position="656"/>
    </location>
</feature>
<evidence type="ECO:0000313" key="6">
    <source>
        <dbReference type="EMBL" id="KAG0293239.1"/>
    </source>
</evidence>
<feature type="domain" description="F-box" evidence="5">
    <location>
        <begin position="290"/>
        <end position="320"/>
    </location>
</feature>
<feature type="compositionally biased region" description="Low complexity" evidence="4">
    <location>
        <begin position="1072"/>
        <end position="1084"/>
    </location>
</feature>
<feature type="compositionally biased region" description="Polar residues" evidence="4">
    <location>
        <begin position="92"/>
        <end position="102"/>
    </location>
</feature>
<dbReference type="InterPro" id="IPR019775">
    <property type="entry name" value="WD40_repeat_CS"/>
</dbReference>
<dbReference type="InterPro" id="IPR001680">
    <property type="entry name" value="WD40_rpt"/>
</dbReference>
<dbReference type="Proteomes" id="UP001194696">
    <property type="component" value="Unassembled WGS sequence"/>
</dbReference>
<dbReference type="Pfam" id="PF00646">
    <property type="entry name" value="F-box"/>
    <property type="match status" value="1"/>
</dbReference>
<dbReference type="PANTHER" id="PTHR47438:SF1">
    <property type="entry name" value="PHOSPHATE METABOLISM PROTEIN 8-RELATED"/>
    <property type="match status" value="1"/>
</dbReference>
<comment type="caution">
    <text evidence="6">The sequence shown here is derived from an EMBL/GenBank/DDBJ whole genome shotgun (WGS) entry which is preliminary data.</text>
</comment>
<feature type="compositionally biased region" description="Polar residues" evidence="4">
    <location>
        <begin position="853"/>
        <end position="863"/>
    </location>
</feature>
<proteinExistence type="predicted"/>
<feature type="region of interest" description="Disordered" evidence="4">
    <location>
        <begin position="1"/>
        <end position="120"/>
    </location>
</feature>
<dbReference type="SMART" id="SM00320">
    <property type="entry name" value="WD40"/>
    <property type="match status" value="5"/>
</dbReference>
<feature type="compositionally biased region" description="Low complexity" evidence="4">
    <location>
        <begin position="961"/>
        <end position="973"/>
    </location>
</feature>
<gene>
    <name evidence="6" type="ORF">BGZ96_003119</name>
</gene>
<evidence type="ECO:0000313" key="7">
    <source>
        <dbReference type="Proteomes" id="UP001194696"/>
    </source>
</evidence>
<name>A0ABQ7K799_9FUNG</name>
<dbReference type="InterPro" id="IPR001810">
    <property type="entry name" value="F-box_dom"/>
</dbReference>
<dbReference type="SUPFAM" id="SSF81383">
    <property type="entry name" value="F-box domain"/>
    <property type="match status" value="1"/>
</dbReference>
<feature type="region of interest" description="Disordered" evidence="4">
    <location>
        <begin position="844"/>
        <end position="863"/>
    </location>
</feature>
<dbReference type="InterPro" id="IPR036047">
    <property type="entry name" value="F-box-like_dom_sf"/>
</dbReference>
<dbReference type="InterPro" id="IPR015943">
    <property type="entry name" value="WD40/YVTN_repeat-like_dom_sf"/>
</dbReference>
<feature type="compositionally biased region" description="Polar residues" evidence="4">
    <location>
        <begin position="1085"/>
        <end position="1097"/>
    </location>
</feature>
<dbReference type="PROSITE" id="PS50294">
    <property type="entry name" value="WD_REPEATS_REGION"/>
    <property type="match status" value="1"/>
</dbReference>
<dbReference type="PANTHER" id="PTHR47438">
    <property type="entry name" value="PHOSPHATE METABOLISM PROTEIN 8-RELATED"/>
    <property type="match status" value="1"/>
</dbReference>
<protein>
    <recommendedName>
        <fullName evidence="5">F-box domain-containing protein</fullName>
    </recommendedName>
</protein>
<keyword evidence="1 3" id="KW-0853">WD repeat</keyword>
<feature type="compositionally biased region" description="Low complexity" evidence="4">
    <location>
        <begin position="16"/>
        <end position="50"/>
    </location>
</feature>
<evidence type="ECO:0000256" key="1">
    <source>
        <dbReference type="ARBA" id="ARBA00022574"/>
    </source>
</evidence>
<feature type="compositionally biased region" description="Low complexity" evidence="4">
    <location>
        <begin position="999"/>
        <end position="1047"/>
    </location>
</feature>
<dbReference type="PROSITE" id="PS50082">
    <property type="entry name" value="WD_REPEATS_2"/>
    <property type="match status" value="2"/>
</dbReference>
<evidence type="ECO:0000256" key="3">
    <source>
        <dbReference type="PROSITE-ProRule" id="PRU00221"/>
    </source>
</evidence>
<dbReference type="InterPro" id="IPR036322">
    <property type="entry name" value="WD40_repeat_dom_sf"/>
</dbReference>
<dbReference type="PROSITE" id="PS00678">
    <property type="entry name" value="WD_REPEATS_1"/>
    <property type="match status" value="1"/>
</dbReference>
<organism evidence="6 7">
    <name type="scientific">Linnemannia gamsii</name>
    <dbReference type="NCBI Taxonomy" id="64522"/>
    <lineage>
        <taxon>Eukaryota</taxon>
        <taxon>Fungi</taxon>
        <taxon>Fungi incertae sedis</taxon>
        <taxon>Mucoromycota</taxon>
        <taxon>Mortierellomycotina</taxon>
        <taxon>Mortierellomycetes</taxon>
        <taxon>Mortierellales</taxon>
        <taxon>Mortierellaceae</taxon>
        <taxon>Linnemannia</taxon>
    </lineage>
</organism>
<dbReference type="InterPro" id="IPR052791">
    <property type="entry name" value="SSM1_domain"/>
</dbReference>
<dbReference type="SUPFAM" id="SSF50978">
    <property type="entry name" value="WD40 repeat-like"/>
    <property type="match status" value="1"/>
</dbReference>
<feature type="compositionally biased region" description="Low complexity" evidence="4">
    <location>
        <begin position="1143"/>
        <end position="1154"/>
    </location>
</feature>
<feature type="repeat" description="WD" evidence="3">
    <location>
        <begin position="378"/>
        <end position="417"/>
    </location>
</feature>
<evidence type="ECO:0000256" key="4">
    <source>
        <dbReference type="SAM" id="MobiDB-lite"/>
    </source>
</evidence>
<feature type="repeat" description="WD" evidence="3">
    <location>
        <begin position="465"/>
        <end position="504"/>
    </location>
</feature>
<evidence type="ECO:0000259" key="5">
    <source>
        <dbReference type="Pfam" id="PF00646"/>
    </source>
</evidence>